<dbReference type="InterPro" id="IPR013656">
    <property type="entry name" value="PAS_4"/>
</dbReference>
<feature type="transmembrane region" description="Helical" evidence="6">
    <location>
        <begin position="158"/>
        <end position="179"/>
    </location>
</feature>
<keyword evidence="5 6" id="KW-0472">Membrane</keyword>
<comment type="subcellular location">
    <subcellularLocation>
        <location evidence="1">Cell membrane</location>
        <topology evidence="1">Multi-pass membrane protein</topology>
    </subcellularLocation>
</comment>
<proteinExistence type="predicted"/>
<dbReference type="PROSITE" id="PS50887">
    <property type="entry name" value="GGDEF"/>
    <property type="match status" value="1"/>
</dbReference>
<feature type="transmembrane region" description="Helical" evidence="6">
    <location>
        <begin position="124"/>
        <end position="146"/>
    </location>
</feature>
<dbReference type="SUPFAM" id="SSF55073">
    <property type="entry name" value="Nucleotide cyclase"/>
    <property type="match status" value="1"/>
</dbReference>
<dbReference type="Pfam" id="PF08448">
    <property type="entry name" value="PAS_4"/>
    <property type="match status" value="1"/>
</dbReference>
<dbReference type="GO" id="GO:0071111">
    <property type="term" value="F:cyclic-guanylate-specific phosphodiesterase activity"/>
    <property type="evidence" value="ECO:0007669"/>
    <property type="project" value="UniProtKB-EC"/>
</dbReference>
<dbReference type="PANTHER" id="PTHR46663">
    <property type="entry name" value="DIGUANYLATE CYCLASE DGCT-RELATED"/>
    <property type="match status" value="1"/>
</dbReference>
<evidence type="ECO:0000256" key="3">
    <source>
        <dbReference type="ARBA" id="ARBA00022692"/>
    </source>
</evidence>
<dbReference type="GO" id="GO:0007165">
    <property type="term" value="P:signal transduction"/>
    <property type="evidence" value="ECO:0007669"/>
    <property type="project" value="UniProtKB-ARBA"/>
</dbReference>
<feature type="domain" description="GGDEF" evidence="8">
    <location>
        <begin position="676"/>
        <end position="809"/>
    </location>
</feature>
<comment type="caution">
    <text evidence="9">The sequence shown here is derived from an EMBL/GenBank/DDBJ whole genome shotgun (WGS) entry which is preliminary data.</text>
</comment>
<keyword evidence="3 6" id="KW-0812">Transmembrane</keyword>
<accession>A0A1J5TCQ5</accession>
<keyword evidence="2" id="KW-1003">Cell membrane</keyword>
<dbReference type="FunFam" id="3.30.70.270:FF:000001">
    <property type="entry name" value="Diguanylate cyclase domain protein"/>
    <property type="match status" value="1"/>
</dbReference>
<dbReference type="InterPro" id="IPR052163">
    <property type="entry name" value="DGC-Regulatory_Protein"/>
</dbReference>
<evidence type="ECO:0000259" key="7">
    <source>
        <dbReference type="PROSITE" id="PS50839"/>
    </source>
</evidence>
<evidence type="ECO:0000256" key="2">
    <source>
        <dbReference type="ARBA" id="ARBA00022475"/>
    </source>
</evidence>
<feature type="transmembrane region" description="Helical" evidence="6">
    <location>
        <begin position="475"/>
        <end position="497"/>
    </location>
</feature>
<reference evidence="9" key="1">
    <citation type="submission" date="2016-10" db="EMBL/GenBank/DDBJ databases">
        <title>Sequence of Gallionella enrichment culture.</title>
        <authorList>
            <person name="Poehlein A."/>
            <person name="Muehling M."/>
            <person name="Daniel R."/>
        </authorList>
    </citation>
    <scope>NUCLEOTIDE SEQUENCE</scope>
</reference>
<dbReference type="AlphaFoldDB" id="A0A1J5TCQ5"/>
<dbReference type="PROSITE" id="PS50839">
    <property type="entry name" value="CHASE"/>
    <property type="match status" value="1"/>
</dbReference>
<protein>
    <submittedName>
        <fullName evidence="9">Cyclic di-GMP phosphodiesterase Gmr</fullName>
        <ecNumber evidence="9">3.1.4.52</ecNumber>
    </submittedName>
</protein>
<evidence type="ECO:0000313" key="9">
    <source>
        <dbReference type="EMBL" id="OIR11556.1"/>
    </source>
</evidence>
<dbReference type="Gene3D" id="3.30.450.350">
    <property type="entry name" value="CHASE domain"/>
    <property type="match status" value="1"/>
</dbReference>
<sequence length="816" mass="90776">MRVTYRKALASLLIVVTYVISGKAALMLALPPGYASAIFPPAGVAIAATFILGNRALPSIFLASFLLNVWVGYSTGPAVSGISLAAALIIAVASMLQAGVGGWLLRRAIGYPAAFDRIRDLSKFLSLSVFACSVSASLSVAGLWALGVLDADNLGQNWFSWWIGDSLGIIMLLPIAMAFFGEPRALWRSRVGTVAVPMGLVFALFVLLFFKTNQWEQSDSLKEFRQVSEQSLNQIRTRLDEQEAVLAGMRGLFVHDANGYISRQEFQRFAQNILTRFPMIQAFEWAPRVESPQRSGFEAAQRREVPGFQIRERGADGRMARAAERSEYFPVTYVEPLEGNEPALGFDLASTPQRQETLEKSAVKGAVSASAPIILVQAESQSGILIMQSVRLKNREAGVVLTVLKVRDFIDRILPPASALLHVRLIDEDAQTVIYDNFASTPPEILFESEFDFGSRHYRLQTMPTAAYLKQHRGWQSWAVLAMGTFGVGLLGALLLLGTGYTARVEAQVQQRTRELKESESRLKELFENLSSGVAVFQASPEDDDFIISDLNYAAERINKVRREDMIGKSVADLFPGGREYGLLDVLRRVWKSGVAEHHPASFYRDGRIAGWRENYVYRLPNGEIVAIYDDVTQAKQLEEQMHHMAHYDALTGLPNRALFSDRLQQSMASARRSMAHLAVMFIDLDQFKPVNDTLGHDVGDLLLKEVAVRMQRCVRESDTISRIGGDEFIVLLPSMERGRDVMTVAEKIRYALNQPFELAGYEIHISSSIGVAIYPEHGDEDKSLLKNADIAMYFAKQSGRNNAKLFQPDMLKNDR</sequence>
<dbReference type="Pfam" id="PF05231">
    <property type="entry name" value="MASE1"/>
    <property type="match status" value="1"/>
</dbReference>
<dbReference type="InterPro" id="IPR043128">
    <property type="entry name" value="Rev_trsase/Diguanyl_cyclase"/>
</dbReference>
<dbReference type="SUPFAM" id="SSF55785">
    <property type="entry name" value="PYP-like sensor domain (PAS domain)"/>
    <property type="match status" value="1"/>
</dbReference>
<organism evidence="9">
    <name type="scientific">mine drainage metagenome</name>
    <dbReference type="NCBI Taxonomy" id="410659"/>
    <lineage>
        <taxon>unclassified sequences</taxon>
        <taxon>metagenomes</taxon>
        <taxon>ecological metagenomes</taxon>
    </lineage>
</organism>
<dbReference type="Pfam" id="PF00990">
    <property type="entry name" value="GGDEF"/>
    <property type="match status" value="1"/>
</dbReference>
<feature type="transmembrane region" description="Helical" evidence="6">
    <location>
        <begin position="82"/>
        <end position="104"/>
    </location>
</feature>
<feature type="domain" description="CHASE" evidence="7">
    <location>
        <begin position="257"/>
        <end position="449"/>
    </location>
</feature>
<dbReference type="NCBIfam" id="TIGR00254">
    <property type="entry name" value="GGDEF"/>
    <property type="match status" value="1"/>
</dbReference>
<dbReference type="GO" id="GO:0005886">
    <property type="term" value="C:plasma membrane"/>
    <property type="evidence" value="ECO:0007669"/>
    <property type="project" value="UniProtKB-SubCell"/>
</dbReference>
<dbReference type="EMBL" id="MLJW01000020">
    <property type="protein sequence ID" value="OIR11556.1"/>
    <property type="molecule type" value="Genomic_DNA"/>
</dbReference>
<dbReference type="InterPro" id="IPR007895">
    <property type="entry name" value="MASE1"/>
</dbReference>
<dbReference type="Pfam" id="PF03924">
    <property type="entry name" value="CHASE"/>
    <property type="match status" value="1"/>
</dbReference>
<evidence type="ECO:0000256" key="1">
    <source>
        <dbReference type="ARBA" id="ARBA00004651"/>
    </source>
</evidence>
<dbReference type="InterPro" id="IPR000160">
    <property type="entry name" value="GGDEF_dom"/>
</dbReference>
<keyword evidence="9" id="KW-0378">Hydrolase</keyword>
<name>A0A1J5TCQ5_9ZZZZ</name>
<gene>
    <name evidence="9" type="primary">gmr_42</name>
    <name evidence="9" type="ORF">GALL_70510</name>
</gene>
<dbReference type="CDD" id="cd01949">
    <property type="entry name" value="GGDEF"/>
    <property type="match status" value="1"/>
</dbReference>
<dbReference type="PANTHER" id="PTHR46663:SF3">
    <property type="entry name" value="SLL0267 PROTEIN"/>
    <property type="match status" value="1"/>
</dbReference>
<dbReference type="Gene3D" id="3.30.70.270">
    <property type="match status" value="1"/>
</dbReference>
<evidence type="ECO:0000256" key="4">
    <source>
        <dbReference type="ARBA" id="ARBA00022989"/>
    </source>
</evidence>
<feature type="transmembrane region" description="Helical" evidence="6">
    <location>
        <begin position="191"/>
        <end position="210"/>
    </location>
</feature>
<dbReference type="Gene3D" id="3.30.450.20">
    <property type="entry name" value="PAS domain"/>
    <property type="match status" value="1"/>
</dbReference>
<dbReference type="SMART" id="SM01079">
    <property type="entry name" value="CHASE"/>
    <property type="match status" value="1"/>
</dbReference>
<dbReference type="InterPro" id="IPR042240">
    <property type="entry name" value="CHASE_sf"/>
</dbReference>
<dbReference type="EC" id="3.1.4.52" evidence="9"/>
<evidence type="ECO:0000259" key="8">
    <source>
        <dbReference type="PROSITE" id="PS50887"/>
    </source>
</evidence>
<dbReference type="InterPro" id="IPR006189">
    <property type="entry name" value="CHASE_dom"/>
</dbReference>
<evidence type="ECO:0000256" key="5">
    <source>
        <dbReference type="ARBA" id="ARBA00023136"/>
    </source>
</evidence>
<evidence type="ECO:0000256" key="6">
    <source>
        <dbReference type="SAM" id="Phobius"/>
    </source>
</evidence>
<dbReference type="InterPro" id="IPR035965">
    <property type="entry name" value="PAS-like_dom_sf"/>
</dbReference>
<dbReference type="InterPro" id="IPR029787">
    <property type="entry name" value="Nucleotide_cyclase"/>
</dbReference>
<dbReference type="SMART" id="SM00267">
    <property type="entry name" value="GGDEF"/>
    <property type="match status" value="1"/>
</dbReference>
<keyword evidence="4 6" id="KW-1133">Transmembrane helix</keyword>